<dbReference type="InterPro" id="IPR005861">
    <property type="entry name" value="HisP_aminotrans"/>
</dbReference>
<dbReference type="AlphaFoldDB" id="A0A0W1AMX7"/>
<evidence type="ECO:0000256" key="7">
    <source>
        <dbReference type="ARBA" id="ARBA00022605"/>
    </source>
</evidence>
<dbReference type="PATRIC" id="fig|66969.6.peg.465"/>
<dbReference type="PANTHER" id="PTHR42885:SF2">
    <property type="entry name" value="HISTIDINOL-PHOSPHATE AMINOTRANSFERASE"/>
    <property type="match status" value="1"/>
</dbReference>
<dbReference type="CDD" id="cd00609">
    <property type="entry name" value="AAT_like"/>
    <property type="match status" value="1"/>
</dbReference>
<comment type="pathway">
    <text evidence="2">Amino-acid biosynthesis; L-histidine biosynthesis; L-histidine from 5-phospho-alpha-D-ribose 1-diphosphate: step 7/9.</text>
</comment>
<feature type="domain" description="Aminotransferase class I/classII large" evidence="12">
    <location>
        <begin position="44"/>
        <end position="346"/>
    </location>
</feature>
<keyword evidence="7" id="KW-0028">Amino-acid biosynthesis</keyword>
<dbReference type="Gene3D" id="3.90.1150.10">
    <property type="entry name" value="Aspartate Aminotransferase, domain 1"/>
    <property type="match status" value="1"/>
</dbReference>
<dbReference type="GO" id="GO:0004400">
    <property type="term" value="F:histidinol-phosphate transaminase activity"/>
    <property type="evidence" value="ECO:0007669"/>
    <property type="project" value="UniProtKB-EC"/>
</dbReference>
<comment type="cofactor">
    <cofactor evidence="1">
        <name>pyridoxal 5'-phosphate</name>
        <dbReference type="ChEBI" id="CHEBI:597326"/>
    </cofactor>
</comment>
<evidence type="ECO:0000256" key="4">
    <source>
        <dbReference type="ARBA" id="ARBA00011738"/>
    </source>
</evidence>
<dbReference type="InterPro" id="IPR015421">
    <property type="entry name" value="PyrdxlP-dep_Trfase_major"/>
</dbReference>
<keyword evidence="10" id="KW-0368">Histidine biosynthesis</keyword>
<dbReference type="EMBL" id="LNZB01000007">
    <property type="protein sequence ID" value="KTD82689.1"/>
    <property type="molecule type" value="Genomic_DNA"/>
</dbReference>
<dbReference type="UniPathway" id="UPA00031">
    <property type="reaction ID" value="UER00012"/>
</dbReference>
<evidence type="ECO:0000256" key="1">
    <source>
        <dbReference type="ARBA" id="ARBA00001933"/>
    </source>
</evidence>
<evidence type="ECO:0000256" key="5">
    <source>
        <dbReference type="ARBA" id="ARBA00012748"/>
    </source>
</evidence>
<keyword evidence="9" id="KW-0663">Pyridoxal phosphate</keyword>
<dbReference type="SUPFAM" id="SSF53383">
    <property type="entry name" value="PLP-dependent transferases"/>
    <property type="match status" value="1"/>
</dbReference>
<evidence type="ECO:0000256" key="2">
    <source>
        <dbReference type="ARBA" id="ARBA00005011"/>
    </source>
</evidence>
<dbReference type="Proteomes" id="UP000054729">
    <property type="component" value="Unassembled WGS sequence"/>
</dbReference>
<comment type="similarity">
    <text evidence="3">Belongs to the class-II pyridoxal-phosphate-dependent aminotransferase family. Histidinol-phosphate aminotransferase subfamily.</text>
</comment>
<accession>A0A0W1AMX7</accession>
<name>A0A0W1AMX7_9GAMM</name>
<dbReference type="EC" id="2.6.1.9" evidence="5"/>
<keyword evidence="6 13" id="KW-0032">Aminotransferase</keyword>
<dbReference type="NCBIfam" id="TIGR01141">
    <property type="entry name" value="hisC"/>
    <property type="match status" value="1"/>
</dbReference>
<dbReference type="Gene3D" id="3.40.640.10">
    <property type="entry name" value="Type I PLP-dependent aspartate aminotransferase-like (Major domain)"/>
    <property type="match status" value="1"/>
</dbReference>
<evidence type="ECO:0000256" key="9">
    <source>
        <dbReference type="ARBA" id="ARBA00022898"/>
    </source>
</evidence>
<dbReference type="STRING" id="66969.Lwal_0431"/>
<organism evidence="13 14">
    <name type="scientific">Legionella waltersii</name>
    <dbReference type="NCBI Taxonomy" id="66969"/>
    <lineage>
        <taxon>Bacteria</taxon>
        <taxon>Pseudomonadati</taxon>
        <taxon>Pseudomonadota</taxon>
        <taxon>Gammaproteobacteria</taxon>
        <taxon>Legionellales</taxon>
        <taxon>Legionellaceae</taxon>
        <taxon>Legionella</taxon>
    </lineage>
</organism>
<keyword evidence="8 13" id="KW-0808">Transferase</keyword>
<dbReference type="PANTHER" id="PTHR42885">
    <property type="entry name" value="HISTIDINOL-PHOSPHATE AMINOTRANSFERASE-RELATED"/>
    <property type="match status" value="1"/>
</dbReference>
<dbReference type="OrthoDB" id="9813612at2"/>
<comment type="caution">
    <text evidence="13">The sequence shown here is derived from an EMBL/GenBank/DDBJ whole genome shotgun (WGS) entry which is preliminary data.</text>
</comment>
<keyword evidence="14" id="KW-1185">Reference proteome</keyword>
<comment type="subunit">
    <text evidence="4">Homodimer.</text>
</comment>
<protein>
    <recommendedName>
        <fullName evidence="5">histidinol-phosphate transaminase</fullName>
        <ecNumber evidence="5">2.6.1.9</ecNumber>
    </recommendedName>
</protein>
<evidence type="ECO:0000259" key="12">
    <source>
        <dbReference type="Pfam" id="PF00155"/>
    </source>
</evidence>
<evidence type="ECO:0000313" key="13">
    <source>
        <dbReference type="EMBL" id="KTD82689.1"/>
    </source>
</evidence>
<comment type="catalytic activity">
    <reaction evidence="11">
        <text>L-histidinol phosphate + 2-oxoglutarate = 3-(imidazol-4-yl)-2-oxopropyl phosphate + L-glutamate</text>
        <dbReference type="Rhea" id="RHEA:23744"/>
        <dbReference type="ChEBI" id="CHEBI:16810"/>
        <dbReference type="ChEBI" id="CHEBI:29985"/>
        <dbReference type="ChEBI" id="CHEBI:57766"/>
        <dbReference type="ChEBI" id="CHEBI:57980"/>
        <dbReference type="EC" id="2.6.1.9"/>
    </reaction>
</comment>
<reference evidence="13 14" key="1">
    <citation type="submission" date="2015-11" db="EMBL/GenBank/DDBJ databases">
        <title>Genomic analysis of 38 Legionella species identifies large and diverse effector repertoires.</title>
        <authorList>
            <person name="Burstein D."/>
            <person name="Amaro F."/>
            <person name="Zusman T."/>
            <person name="Lifshitz Z."/>
            <person name="Cohen O."/>
            <person name="Gilbert J.A."/>
            <person name="Pupko T."/>
            <person name="Shuman H.A."/>
            <person name="Segal G."/>
        </authorList>
    </citation>
    <scope>NUCLEOTIDE SEQUENCE [LARGE SCALE GENOMIC DNA]</scope>
    <source>
        <strain evidence="13 14">ATCC 51914</strain>
    </source>
</reference>
<proteinExistence type="inferred from homology"/>
<evidence type="ECO:0000313" key="14">
    <source>
        <dbReference type="Proteomes" id="UP000054729"/>
    </source>
</evidence>
<dbReference type="RefSeq" id="WP_058479292.1">
    <property type="nucleotide sequence ID" value="NZ_CAAAIQ010000002.1"/>
</dbReference>
<dbReference type="GO" id="GO:0030170">
    <property type="term" value="F:pyridoxal phosphate binding"/>
    <property type="evidence" value="ECO:0007669"/>
    <property type="project" value="InterPro"/>
</dbReference>
<dbReference type="InterPro" id="IPR004839">
    <property type="entry name" value="Aminotransferase_I/II_large"/>
</dbReference>
<gene>
    <name evidence="13" type="primary">hisC</name>
    <name evidence="13" type="ORF">Lwal_0431</name>
</gene>
<sequence length="357" mass="40594">MTVLNLIRPELLNCPSYALSGEQALHRLHANELPWTPISMDQIQLNHYPDTNLELKLKDQLARCYQINSNQLTITRGGDDAIDYLTRIFLTARKDALMQFSPTFSMYSYYVRLQQGELIDCPLAVSDDFSISFERLKQYWQSNCKIIMFCNPNNPTANSVDLDLIALTCKTYSNQSVVVVDEAYIEFAQDKSALCLLSQFENLILLRTLSKAHGLAGLRLGAIIAQEHVIEAINRVIPPYIHSSPSLALSSKAIEQSDWVNKVLTQLIPSRTYLIEQLKQIICIKKVYPSETNFILVQSDFAYELAQFLDERSISVRTFSPTSVLHDHLRITVGSDEQNKQLIDSIALFNQQSQEKP</sequence>
<dbReference type="GO" id="GO:0000105">
    <property type="term" value="P:L-histidine biosynthetic process"/>
    <property type="evidence" value="ECO:0007669"/>
    <property type="project" value="UniProtKB-UniPathway"/>
</dbReference>
<evidence type="ECO:0000256" key="10">
    <source>
        <dbReference type="ARBA" id="ARBA00023102"/>
    </source>
</evidence>
<evidence type="ECO:0000256" key="3">
    <source>
        <dbReference type="ARBA" id="ARBA00007970"/>
    </source>
</evidence>
<evidence type="ECO:0000256" key="8">
    <source>
        <dbReference type="ARBA" id="ARBA00022679"/>
    </source>
</evidence>
<dbReference type="InterPro" id="IPR015422">
    <property type="entry name" value="PyrdxlP-dep_Trfase_small"/>
</dbReference>
<evidence type="ECO:0000256" key="11">
    <source>
        <dbReference type="ARBA" id="ARBA00047481"/>
    </source>
</evidence>
<dbReference type="Pfam" id="PF00155">
    <property type="entry name" value="Aminotran_1_2"/>
    <property type="match status" value="1"/>
</dbReference>
<dbReference type="InterPro" id="IPR015424">
    <property type="entry name" value="PyrdxlP-dep_Trfase"/>
</dbReference>
<evidence type="ECO:0000256" key="6">
    <source>
        <dbReference type="ARBA" id="ARBA00022576"/>
    </source>
</evidence>